<feature type="transmembrane region" description="Helical" evidence="1">
    <location>
        <begin position="158"/>
        <end position="179"/>
    </location>
</feature>
<protein>
    <submittedName>
        <fullName evidence="2">Uncharacterized protein</fullName>
    </submittedName>
</protein>
<name>A0A6J4MHC6_9ACTN</name>
<dbReference type="AlphaFoldDB" id="A0A6J4MHC6"/>
<proteinExistence type="predicted"/>
<keyword evidence="1" id="KW-1133">Transmembrane helix</keyword>
<keyword evidence="1" id="KW-0472">Membrane</keyword>
<evidence type="ECO:0000256" key="1">
    <source>
        <dbReference type="SAM" id="Phobius"/>
    </source>
</evidence>
<gene>
    <name evidence="2" type="ORF">AVDCRST_MAG34-2202</name>
</gene>
<evidence type="ECO:0000313" key="2">
    <source>
        <dbReference type="EMBL" id="CAA9357496.1"/>
    </source>
</evidence>
<feature type="transmembrane region" description="Helical" evidence="1">
    <location>
        <begin position="68"/>
        <end position="88"/>
    </location>
</feature>
<organism evidence="2">
    <name type="scientific">uncultured Nocardioidaceae bacterium</name>
    <dbReference type="NCBI Taxonomy" id="253824"/>
    <lineage>
        <taxon>Bacteria</taxon>
        <taxon>Bacillati</taxon>
        <taxon>Actinomycetota</taxon>
        <taxon>Actinomycetes</taxon>
        <taxon>Propionibacteriales</taxon>
        <taxon>Nocardioidaceae</taxon>
        <taxon>environmental samples</taxon>
    </lineage>
</organism>
<reference evidence="2" key="1">
    <citation type="submission" date="2020-02" db="EMBL/GenBank/DDBJ databases">
        <authorList>
            <person name="Meier V. D."/>
        </authorList>
    </citation>
    <scope>NUCLEOTIDE SEQUENCE</scope>
    <source>
        <strain evidence="2">AVDCRST_MAG34</strain>
    </source>
</reference>
<keyword evidence="1" id="KW-0812">Transmembrane</keyword>
<sequence>MSGRAAPHVCSSRLSCWRAASWAGRPDIVGGSARHRGRVGGGLGAPDKGSIPAMKLYADSSIRRTRQMVGDVLLLVWVLVWWLVAQAVHDATLQLATPGRELNEAGSGLADQLRDAGSAVDDAPLVGDDLSGPFEGAGNAADQLANAGSGLVDAVDKLAFWLSLSVGAVPILIALAVYLPARWRFVRTATASQRFIDAAADLDLFALRAIGRQPMHRLATVSDDPAGAWRRGDQDVIRKLADLELRDVGLKAPPAAEAART</sequence>
<dbReference type="EMBL" id="CADCUI010000055">
    <property type="protein sequence ID" value="CAA9357496.1"/>
    <property type="molecule type" value="Genomic_DNA"/>
</dbReference>
<accession>A0A6J4MHC6</accession>